<dbReference type="AlphaFoldDB" id="A0A448XRM6"/>
<name>A0A448XRM6_9PLAT</name>
<protein>
    <submittedName>
        <fullName evidence="2">Uncharacterized protein</fullName>
    </submittedName>
</protein>
<evidence type="ECO:0000313" key="2">
    <source>
        <dbReference type="EMBL" id="VEL43209.1"/>
    </source>
</evidence>
<keyword evidence="1" id="KW-0472">Membrane</keyword>
<keyword evidence="1" id="KW-1133">Transmembrane helix</keyword>
<keyword evidence="1" id="KW-0812">Transmembrane</keyword>
<dbReference type="Proteomes" id="UP000784294">
    <property type="component" value="Unassembled WGS sequence"/>
</dbReference>
<feature type="transmembrane region" description="Helical" evidence="1">
    <location>
        <begin position="6"/>
        <end position="29"/>
    </location>
</feature>
<organism evidence="2 3">
    <name type="scientific">Protopolystoma xenopodis</name>
    <dbReference type="NCBI Taxonomy" id="117903"/>
    <lineage>
        <taxon>Eukaryota</taxon>
        <taxon>Metazoa</taxon>
        <taxon>Spiralia</taxon>
        <taxon>Lophotrochozoa</taxon>
        <taxon>Platyhelminthes</taxon>
        <taxon>Monogenea</taxon>
        <taxon>Polyopisthocotylea</taxon>
        <taxon>Polystomatidea</taxon>
        <taxon>Polystomatidae</taxon>
        <taxon>Protopolystoma</taxon>
    </lineage>
</organism>
<evidence type="ECO:0000313" key="3">
    <source>
        <dbReference type="Proteomes" id="UP000784294"/>
    </source>
</evidence>
<dbReference type="EMBL" id="CAAALY010279593">
    <property type="protein sequence ID" value="VEL43209.1"/>
    <property type="molecule type" value="Genomic_DNA"/>
</dbReference>
<evidence type="ECO:0000256" key="1">
    <source>
        <dbReference type="SAM" id="Phobius"/>
    </source>
</evidence>
<reference evidence="2" key="1">
    <citation type="submission" date="2018-11" db="EMBL/GenBank/DDBJ databases">
        <authorList>
            <consortium name="Pathogen Informatics"/>
        </authorList>
    </citation>
    <scope>NUCLEOTIDE SEQUENCE</scope>
</reference>
<feature type="non-terminal residue" evidence="2">
    <location>
        <position position="120"/>
    </location>
</feature>
<keyword evidence="3" id="KW-1185">Reference proteome</keyword>
<comment type="caution">
    <text evidence="2">The sequence shown here is derived from an EMBL/GenBank/DDBJ whole genome shotgun (WGS) entry which is preliminary data.</text>
</comment>
<proteinExistence type="predicted"/>
<sequence length="120" mass="13175">MTRPSSTIATVLFGSTFYLCLVSDIMSYLQHHDCQSRLVPNFENAARTHVYIRLPILPIFPIELGNERPLAGQMVSGPGQTGGGQAVVRPAPSTDLHAHWSRPVLQASQSANMYLAEAIW</sequence>
<gene>
    <name evidence="2" type="ORF">PXEA_LOCUS36649</name>
</gene>
<accession>A0A448XRM6</accession>